<accession>A0ABW6SG28</accession>
<gene>
    <name evidence="1" type="ORF">ACFYXQ_46565</name>
</gene>
<dbReference type="RefSeq" id="WP_040832316.1">
    <property type="nucleotide sequence ID" value="NZ_JBIAQY010000043.1"/>
</dbReference>
<organism evidence="1 2">
    <name type="scientific">Nocardia jiangxiensis</name>
    <dbReference type="NCBI Taxonomy" id="282685"/>
    <lineage>
        <taxon>Bacteria</taxon>
        <taxon>Bacillati</taxon>
        <taxon>Actinomycetota</taxon>
        <taxon>Actinomycetes</taxon>
        <taxon>Mycobacteriales</taxon>
        <taxon>Nocardiaceae</taxon>
        <taxon>Nocardia</taxon>
    </lineage>
</organism>
<dbReference type="Gene3D" id="1.20.1290.10">
    <property type="entry name" value="AhpD-like"/>
    <property type="match status" value="1"/>
</dbReference>
<protein>
    <submittedName>
        <fullName evidence="1">Carboxymuconolactone decarboxylase family protein</fullName>
    </submittedName>
</protein>
<dbReference type="SUPFAM" id="SSF69118">
    <property type="entry name" value="AhpD-like"/>
    <property type="match status" value="1"/>
</dbReference>
<evidence type="ECO:0000313" key="1">
    <source>
        <dbReference type="EMBL" id="MFF3575220.1"/>
    </source>
</evidence>
<name>A0ABW6SG28_9NOCA</name>
<keyword evidence="2" id="KW-1185">Reference proteome</keyword>
<dbReference type="EMBL" id="JBIAQY010000043">
    <property type="protein sequence ID" value="MFF3575220.1"/>
    <property type="molecule type" value="Genomic_DNA"/>
</dbReference>
<dbReference type="PANTHER" id="PTHR34846">
    <property type="entry name" value="4-CARBOXYMUCONOLACTONE DECARBOXYLASE FAMILY PROTEIN (AFU_ORTHOLOGUE AFUA_6G11590)"/>
    <property type="match status" value="1"/>
</dbReference>
<dbReference type="Proteomes" id="UP001601992">
    <property type="component" value="Unassembled WGS sequence"/>
</dbReference>
<comment type="caution">
    <text evidence="1">The sequence shown here is derived from an EMBL/GenBank/DDBJ whole genome shotgun (WGS) entry which is preliminary data.</text>
</comment>
<evidence type="ECO:0000313" key="2">
    <source>
        <dbReference type="Proteomes" id="UP001601992"/>
    </source>
</evidence>
<sequence>MFDGSPDPADFGTFGRYVETPADEMSPEMRDAYEYTRQLRGVVPGPHKIWLANPALAKAIVPTGAYFQKDSSLSKAEIEIVTNVVTGRWLAAYANYEHEKIGALLGGLEPQQVEALIAGLPTSFDDPRRQIVYELASTLVQPRVVPVGMYRRAVATIGAAGIVDVTVLMGWFTGVSLTLAAFDVPSNATGLKEQE</sequence>
<dbReference type="InterPro" id="IPR029032">
    <property type="entry name" value="AhpD-like"/>
</dbReference>
<dbReference type="PANTHER" id="PTHR34846:SF11">
    <property type="entry name" value="4-CARBOXYMUCONOLACTONE DECARBOXYLASE FAMILY PROTEIN (AFU_ORTHOLOGUE AFUA_6G11590)"/>
    <property type="match status" value="1"/>
</dbReference>
<reference evidence="1 2" key="1">
    <citation type="submission" date="2024-10" db="EMBL/GenBank/DDBJ databases">
        <title>The Natural Products Discovery Center: Release of the First 8490 Sequenced Strains for Exploring Actinobacteria Biosynthetic Diversity.</title>
        <authorList>
            <person name="Kalkreuter E."/>
            <person name="Kautsar S.A."/>
            <person name="Yang D."/>
            <person name="Bader C.D."/>
            <person name="Teijaro C.N."/>
            <person name="Fluegel L."/>
            <person name="Davis C.M."/>
            <person name="Simpson J.R."/>
            <person name="Lauterbach L."/>
            <person name="Steele A.D."/>
            <person name="Gui C."/>
            <person name="Meng S."/>
            <person name="Li G."/>
            <person name="Viehrig K."/>
            <person name="Ye F."/>
            <person name="Su P."/>
            <person name="Kiefer A.F."/>
            <person name="Nichols A."/>
            <person name="Cepeda A.J."/>
            <person name="Yan W."/>
            <person name="Fan B."/>
            <person name="Jiang Y."/>
            <person name="Adhikari A."/>
            <person name="Zheng C.-J."/>
            <person name="Schuster L."/>
            <person name="Cowan T.M."/>
            <person name="Smanski M.J."/>
            <person name="Chevrette M.G."/>
            <person name="De Carvalho L.P.S."/>
            <person name="Shen B."/>
        </authorList>
    </citation>
    <scope>NUCLEOTIDE SEQUENCE [LARGE SCALE GENOMIC DNA]</scope>
    <source>
        <strain evidence="1 2">NPDC002593</strain>
    </source>
</reference>
<proteinExistence type="predicted"/>